<dbReference type="PROSITE" id="PS50885">
    <property type="entry name" value="HAMP"/>
    <property type="match status" value="2"/>
</dbReference>
<proteinExistence type="inferred from homology"/>
<dbReference type="PROSITE" id="PS50111">
    <property type="entry name" value="CHEMOTAXIS_TRANSDUC_2"/>
    <property type="match status" value="1"/>
</dbReference>
<dbReference type="GO" id="GO:0005886">
    <property type="term" value="C:plasma membrane"/>
    <property type="evidence" value="ECO:0007669"/>
    <property type="project" value="UniProtKB-SubCell"/>
</dbReference>
<dbReference type="CDD" id="cd06225">
    <property type="entry name" value="HAMP"/>
    <property type="match status" value="1"/>
</dbReference>
<dbReference type="Pfam" id="PF17202">
    <property type="entry name" value="sCache_3_3"/>
    <property type="match status" value="1"/>
</dbReference>
<evidence type="ECO:0000313" key="15">
    <source>
        <dbReference type="Proteomes" id="UP000575241"/>
    </source>
</evidence>
<evidence type="ECO:0000313" key="14">
    <source>
        <dbReference type="EMBL" id="MBB4839370.1"/>
    </source>
</evidence>
<dbReference type="GO" id="GO:0007165">
    <property type="term" value="P:signal transduction"/>
    <property type="evidence" value="ECO:0007669"/>
    <property type="project" value="UniProtKB-KW"/>
</dbReference>
<evidence type="ECO:0000256" key="6">
    <source>
        <dbReference type="ARBA" id="ARBA00023136"/>
    </source>
</evidence>
<keyword evidence="8" id="KW-0807">Transducer</keyword>
<dbReference type="Pfam" id="PF00015">
    <property type="entry name" value="MCPsignal"/>
    <property type="match status" value="1"/>
</dbReference>
<keyword evidence="15" id="KW-1185">Reference proteome</keyword>
<dbReference type="InterPro" id="IPR033463">
    <property type="entry name" value="sCache_3"/>
</dbReference>
<dbReference type="InterPro" id="IPR003660">
    <property type="entry name" value="HAMP_dom"/>
</dbReference>
<keyword evidence="2" id="KW-1003">Cell membrane</keyword>
<gene>
    <name evidence="14" type="ORF">HNP52_002439</name>
</gene>
<feature type="transmembrane region" description="Helical" evidence="11">
    <location>
        <begin position="189"/>
        <end position="212"/>
    </location>
</feature>
<evidence type="ECO:0000256" key="1">
    <source>
        <dbReference type="ARBA" id="ARBA00004651"/>
    </source>
</evidence>
<evidence type="ECO:0000256" key="8">
    <source>
        <dbReference type="PROSITE-ProRule" id="PRU00284"/>
    </source>
</evidence>
<comment type="caution">
    <text evidence="14">The sequence shown here is derived from an EMBL/GenBank/DDBJ whole genome shotgun (WGS) entry which is preliminary data.</text>
</comment>
<dbReference type="RefSeq" id="WP_184167310.1">
    <property type="nucleotide sequence ID" value="NZ_JACHLN010000002.1"/>
</dbReference>
<feature type="coiled-coil region" evidence="9">
    <location>
        <begin position="456"/>
        <end position="483"/>
    </location>
</feature>
<evidence type="ECO:0000256" key="9">
    <source>
        <dbReference type="SAM" id="Coils"/>
    </source>
</evidence>
<dbReference type="SMART" id="SM00283">
    <property type="entry name" value="MA"/>
    <property type="match status" value="1"/>
</dbReference>
<dbReference type="Gene3D" id="1.10.287.950">
    <property type="entry name" value="Methyl-accepting chemotaxis protein"/>
    <property type="match status" value="1"/>
</dbReference>
<evidence type="ECO:0000256" key="2">
    <source>
        <dbReference type="ARBA" id="ARBA00022475"/>
    </source>
</evidence>
<dbReference type="SUPFAM" id="SSF103190">
    <property type="entry name" value="Sensory domain-like"/>
    <property type="match status" value="1"/>
</dbReference>
<dbReference type="InterPro" id="IPR004089">
    <property type="entry name" value="MCPsignal_dom"/>
</dbReference>
<keyword evidence="4 11" id="KW-0812">Transmembrane</keyword>
<dbReference type="PANTHER" id="PTHR43531:SF11">
    <property type="entry name" value="METHYL-ACCEPTING CHEMOTAXIS PROTEIN 3"/>
    <property type="match status" value="1"/>
</dbReference>
<dbReference type="SMART" id="SM00304">
    <property type="entry name" value="HAMP"/>
    <property type="match status" value="2"/>
</dbReference>
<keyword evidence="3" id="KW-0145">Chemotaxis</keyword>
<dbReference type="SUPFAM" id="SSF58104">
    <property type="entry name" value="Methyl-accepting chemotaxis protein (MCP) signaling domain"/>
    <property type="match status" value="1"/>
</dbReference>
<dbReference type="InterPro" id="IPR051310">
    <property type="entry name" value="MCP_chemotaxis"/>
</dbReference>
<dbReference type="AlphaFoldDB" id="A0A7W7K2V4"/>
<evidence type="ECO:0000256" key="10">
    <source>
        <dbReference type="SAM" id="MobiDB-lite"/>
    </source>
</evidence>
<dbReference type="PANTHER" id="PTHR43531">
    <property type="entry name" value="PROTEIN ICFG"/>
    <property type="match status" value="1"/>
</dbReference>
<dbReference type="SUPFAM" id="SSF158472">
    <property type="entry name" value="HAMP domain-like"/>
    <property type="match status" value="1"/>
</dbReference>
<feature type="region of interest" description="Disordered" evidence="10">
    <location>
        <begin position="572"/>
        <end position="612"/>
    </location>
</feature>
<feature type="domain" description="Methyl-accepting transducer" evidence="12">
    <location>
        <begin position="329"/>
        <end position="558"/>
    </location>
</feature>
<evidence type="ECO:0000256" key="11">
    <source>
        <dbReference type="SAM" id="Phobius"/>
    </source>
</evidence>
<sequence>MRERIANLPLATKTTIITISSLLVLALATFVLSDRVLTADAERVAAERQETNMRVAWKVLNDEGAFRADGTDLYVGEHKLNGWTQPVDEIKRLVGGTATVFAGDTRITTNVLKPDGSRAVGTPLAAGPAKDAVLGQGKPYRGTAEILGKQFFTAYDPIKDASGKVVGVLYVGIPRSDVLSAIQSVRSSMAITATLITLLVTAIGFLIGRAMFRPLAQMTEAMEHLSAGDTAVTIPDRRSEDEIGKMARALERFRVAANDKAAAEAKHRLGEIEREKAMAMLGGALERVAGGDLTADVGKDFPSDYAELGGNYNGALSSLRALIGTVMESTGAIQTGSMEIAAASEDLARRTEGNAASLEETSAAVTQMNQRLRATADAASQTVTRADAAIAVVGSGRETADEAVQAMSRVSESAKGIDSVIEGLDKIAFQTRVLAMNAAVEAGRAGEAGRGFAVVADLVSALAMRAEEEAKRARDQLTVTQAEVETAKGAVERVDGALSEIVDTVGEVHQLLGTIASDNQAQSTAIGEISTAIGTMDQATQQNAAMVEETSAAARALTDQVSRLDAQAGTFRIDDGGRRPAAASAPRGFKPLASTRPVPAKPIGDAEAWASF</sequence>
<comment type="subcellular location">
    <subcellularLocation>
        <location evidence="1">Cell membrane</location>
        <topology evidence="1">Multi-pass membrane protein</topology>
    </subcellularLocation>
</comment>
<evidence type="ECO:0000256" key="3">
    <source>
        <dbReference type="ARBA" id="ARBA00022500"/>
    </source>
</evidence>
<evidence type="ECO:0000259" key="12">
    <source>
        <dbReference type="PROSITE" id="PS50111"/>
    </source>
</evidence>
<dbReference type="Pfam" id="PF00672">
    <property type="entry name" value="HAMP"/>
    <property type="match status" value="1"/>
</dbReference>
<dbReference type="Proteomes" id="UP000575241">
    <property type="component" value="Unassembled WGS sequence"/>
</dbReference>
<dbReference type="EMBL" id="JACHLN010000002">
    <property type="protein sequence ID" value="MBB4839370.1"/>
    <property type="molecule type" value="Genomic_DNA"/>
</dbReference>
<reference evidence="14 15" key="1">
    <citation type="submission" date="2020-08" db="EMBL/GenBank/DDBJ databases">
        <title>Functional genomics of gut bacteria from endangered species of beetles.</title>
        <authorList>
            <person name="Carlos-Shanley C."/>
        </authorList>
    </citation>
    <scope>NUCLEOTIDE SEQUENCE [LARGE SCALE GENOMIC DNA]</scope>
    <source>
        <strain evidence="14 15">S00224</strain>
    </source>
</reference>
<protein>
    <submittedName>
        <fullName evidence="14">Methyl-accepting chemotaxis protein</fullName>
    </submittedName>
</protein>
<feature type="domain" description="HAMP" evidence="13">
    <location>
        <begin position="209"/>
        <end position="262"/>
    </location>
</feature>
<dbReference type="InterPro" id="IPR029151">
    <property type="entry name" value="Sensor-like_sf"/>
</dbReference>
<evidence type="ECO:0000256" key="7">
    <source>
        <dbReference type="ARBA" id="ARBA00029447"/>
    </source>
</evidence>
<evidence type="ECO:0000256" key="4">
    <source>
        <dbReference type="ARBA" id="ARBA00022692"/>
    </source>
</evidence>
<feature type="compositionally biased region" description="Low complexity" evidence="10">
    <location>
        <begin position="579"/>
        <end position="588"/>
    </location>
</feature>
<keyword evidence="9" id="KW-0175">Coiled coil</keyword>
<feature type="domain" description="HAMP" evidence="13">
    <location>
        <begin position="276"/>
        <end position="324"/>
    </location>
</feature>
<keyword evidence="6 11" id="KW-0472">Membrane</keyword>
<keyword evidence="5 11" id="KW-1133">Transmembrane helix</keyword>
<accession>A0A7W7K2V4</accession>
<dbReference type="Gene3D" id="6.10.340.10">
    <property type="match status" value="1"/>
</dbReference>
<dbReference type="GO" id="GO:0006935">
    <property type="term" value="P:chemotaxis"/>
    <property type="evidence" value="ECO:0007669"/>
    <property type="project" value="UniProtKB-KW"/>
</dbReference>
<evidence type="ECO:0000256" key="5">
    <source>
        <dbReference type="ARBA" id="ARBA00022989"/>
    </source>
</evidence>
<evidence type="ECO:0000259" key="13">
    <source>
        <dbReference type="PROSITE" id="PS50885"/>
    </source>
</evidence>
<comment type="similarity">
    <text evidence="7">Belongs to the methyl-accepting chemotaxis (MCP) protein family.</text>
</comment>
<organism evidence="14 15">
    <name type="scientific">Sphingomonas kyeonggiensis</name>
    <dbReference type="NCBI Taxonomy" id="1268553"/>
    <lineage>
        <taxon>Bacteria</taxon>
        <taxon>Pseudomonadati</taxon>
        <taxon>Pseudomonadota</taxon>
        <taxon>Alphaproteobacteria</taxon>
        <taxon>Sphingomonadales</taxon>
        <taxon>Sphingomonadaceae</taxon>
        <taxon>Sphingomonas</taxon>
    </lineage>
</organism>
<name>A0A7W7K2V4_9SPHN</name>